<dbReference type="Gene3D" id="3.40.50.300">
    <property type="entry name" value="P-loop containing nucleotide triphosphate hydrolases"/>
    <property type="match status" value="1"/>
</dbReference>
<keyword evidence="3 9" id="KW-0547">Nucleotide-binding</keyword>
<sequence>MTEVKSKTNEQEENVQEIEEDEVEEVPSFHSIDILQQQGINVGDINKLKSAGCNTIESVVMHTHKELCAIRGFSDSKVDKIMEAVSKIFPTHSFISATTSLERRANVIKITTGSSQFDQLLGGGIETMSVTEMFGEFRTGKTQLCHTLAVTTQLPSHLKGGNGKVAYIDTEGTFRPERIAQIAERFGVDQTAVLDNILIARAYTHEQQFDLLIEVAARMAEDHFRMLIIDSVTSLFRVDFSGRGELSERQQKLGKMMNKLIKISEEFNVAVVITNQVMSDPGGGAMFVVDPKKPIGGHVIAHASTTRLYLRKGKGEQRIVKIYDSPNLPEAEATFAIDTGGIIDAKD</sequence>
<evidence type="ECO:0000256" key="2">
    <source>
        <dbReference type="ARBA" id="ARBA00008897"/>
    </source>
</evidence>
<evidence type="ECO:0000256" key="5">
    <source>
        <dbReference type="ARBA" id="ARBA00023125"/>
    </source>
</evidence>
<dbReference type="SUPFAM" id="SSF52540">
    <property type="entry name" value="P-loop containing nucleoside triphosphate hydrolases"/>
    <property type="match status" value="1"/>
</dbReference>
<organism evidence="13 14">
    <name type="scientific">Entamoeba histolytica</name>
    <dbReference type="NCBI Taxonomy" id="5759"/>
    <lineage>
        <taxon>Eukaryota</taxon>
        <taxon>Amoebozoa</taxon>
        <taxon>Evosea</taxon>
        <taxon>Archamoebae</taxon>
        <taxon>Mastigamoebida</taxon>
        <taxon>Entamoebidae</taxon>
        <taxon>Entamoeba</taxon>
    </lineage>
</organism>
<feature type="region of interest" description="Disordered" evidence="10">
    <location>
        <begin position="1"/>
        <end position="23"/>
    </location>
</feature>
<dbReference type="OMA" id="ANPMKPV"/>
<dbReference type="GO" id="GO:0000730">
    <property type="term" value="P:DNA recombinase assembly"/>
    <property type="evidence" value="ECO:0007669"/>
    <property type="project" value="TreeGrafter"/>
</dbReference>
<dbReference type="PANTHER" id="PTHR22942:SF30">
    <property type="entry name" value="MEIOTIC RECOMBINATION PROTEIN DMC1_LIM15 HOMOLOG"/>
    <property type="match status" value="1"/>
</dbReference>
<feature type="compositionally biased region" description="Acidic residues" evidence="10">
    <location>
        <begin position="11"/>
        <end position="23"/>
    </location>
</feature>
<keyword evidence="5" id="KW-0238">DNA-binding</keyword>
<evidence type="ECO:0000256" key="9">
    <source>
        <dbReference type="RuleBase" id="RU003422"/>
    </source>
</evidence>
<feature type="compositionally biased region" description="Basic and acidic residues" evidence="10">
    <location>
        <begin position="1"/>
        <end position="10"/>
    </location>
</feature>
<dbReference type="InterPro" id="IPR016467">
    <property type="entry name" value="DNA_recomb/repair_RecA-like"/>
</dbReference>
<evidence type="ECO:0000313" key="13">
    <source>
        <dbReference type="EMBL" id="GAT91972.1"/>
    </source>
</evidence>
<proteinExistence type="inferred from homology"/>
<dbReference type="Gene3D" id="1.10.150.20">
    <property type="entry name" value="5' to 3' exonuclease, C-terminal subdomain"/>
    <property type="match status" value="1"/>
</dbReference>
<comment type="similarity">
    <text evidence="2">Belongs to the RecA family. DMC1 subfamily.</text>
</comment>
<feature type="domain" description="RecA family profile 1" evidence="11">
    <location>
        <begin position="106"/>
        <end position="277"/>
    </location>
</feature>
<dbReference type="GO" id="GO:0000794">
    <property type="term" value="C:condensed nuclear chromosome"/>
    <property type="evidence" value="ECO:0007669"/>
    <property type="project" value="TreeGrafter"/>
</dbReference>
<name>A0A5K1VPS1_ENTHI</name>
<keyword evidence="6" id="KW-0539">Nucleus</keyword>
<dbReference type="PROSITE" id="PS50162">
    <property type="entry name" value="RECA_2"/>
    <property type="match status" value="1"/>
</dbReference>
<evidence type="ECO:0000256" key="3">
    <source>
        <dbReference type="ARBA" id="ARBA00022741"/>
    </source>
</evidence>
<comment type="caution">
    <text evidence="13">The sequence shown here is derived from an EMBL/GenBank/DDBJ whole genome shotgun (WGS) entry which is preliminary data.</text>
</comment>
<dbReference type="InterPro" id="IPR003593">
    <property type="entry name" value="AAA+_ATPase"/>
</dbReference>
<dbReference type="GO" id="GO:0042148">
    <property type="term" value="P:DNA strand invasion"/>
    <property type="evidence" value="ECO:0007669"/>
    <property type="project" value="TreeGrafter"/>
</dbReference>
<dbReference type="GO" id="GO:0140664">
    <property type="term" value="F:ATP-dependent DNA damage sensor activity"/>
    <property type="evidence" value="ECO:0007669"/>
    <property type="project" value="InterPro"/>
</dbReference>
<evidence type="ECO:0000256" key="6">
    <source>
        <dbReference type="ARBA" id="ARBA00023242"/>
    </source>
</evidence>
<dbReference type="GO" id="GO:0000150">
    <property type="term" value="F:DNA strand exchange activity"/>
    <property type="evidence" value="ECO:0007669"/>
    <property type="project" value="InterPro"/>
</dbReference>
<dbReference type="InterPro" id="IPR011940">
    <property type="entry name" value="Dmc1"/>
</dbReference>
<dbReference type="InterPro" id="IPR013632">
    <property type="entry name" value="Rad51_C"/>
</dbReference>
<dbReference type="VEuPathDB" id="AmoebaDB:KM1_074270"/>
<comment type="subcellular location">
    <subcellularLocation>
        <location evidence="1">Nucleus</location>
    </subcellularLocation>
</comment>
<dbReference type="NCBIfam" id="NF003301">
    <property type="entry name" value="PRK04301.1"/>
    <property type="match status" value="1"/>
</dbReference>
<reference evidence="13 14" key="1">
    <citation type="submission" date="2016-05" db="EMBL/GenBank/DDBJ databases">
        <title>First whole genome sequencing of Entamoeba histolytica HM1:IMSS-clone-6.</title>
        <authorList>
            <person name="Mukherjee Avik.K."/>
            <person name="Izumyama S."/>
            <person name="Nakada-Tsukui K."/>
            <person name="Nozaki T."/>
        </authorList>
    </citation>
    <scope>NUCLEOTIDE SEQUENCE [LARGE SCALE GENOMIC DNA]</scope>
    <source>
        <strain evidence="13 14">HM1:IMSS clone 6</strain>
    </source>
</reference>
<dbReference type="InterPro" id="IPR020588">
    <property type="entry name" value="RecA_ATP-bd"/>
</dbReference>
<dbReference type="PROSITE" id="PS50163">
    <property type="entry name" value="RECA_3"/>
    <property type="match status" value="1"/>
</dbReference>
<dbReference type="EMBL" id="BDEQ01000001">
    <property type="protein sequence ID" value="GAT91972.1"/>
    <property type="molecule type" value="Genomic_DNA"/>
</dbReference>
<keyword evidence="4 9" id="KW-0067">ATP-binding</keyword>
<dbReference type="GO" id="GO:0006312">
    <property type="term" value="P:mitotic recombination"/>
    <property type="evidence" value="ECO:0007669"/>
    <property type="project" value="TreeGrafter"/>
</dbReference>
<dbReference type="InterPro" id="IPR020587">
    <property type="entry name" value="RecA_monomer-monomer_interface"/>
</dbReference>
<evidence type="ECO:0000313" key="14">
    <source>
        <dbReference type="Proteomes" id="UP000078387"/>
    </source>
</evidence>
<gene>
    <name evidence="13" type="ORF">CL6EHI_050430</name>
</gene>
<keyword evidence="7" id="KW-0469">Meiosis</keyword>
<dbReference type="InterPro" id="IPR027417">
    <property type="entry name" value="P-loop_NTPase"/>
</dbReference>
<dbReference type="SUPFAM" id="SSF47794">
    <property type="entry name" value="Rad51 N-terminal domain-like"/>
    <property type="match status" value="1"/>
</dbReference>
<dbReference type="GO" id="GO:0007131">
    <property type="term" value="P:reciprocal meiotic recombination"/>
    <property type="evidence" value="ECO:0007669"/>
    <property type="project" value="InterPro"/>
</dbReference>
<dbReference type="PIRSF" id="PIRSF005856">
    <property type="entry name" value="Rad51"/>
    <property type="match status" value="1"/>
</dbReference>
<dbReference type="AlphaFoldDB" id="A0A5K1VPS1"/>
<dbReference type="VEuPathDB" id="AmoebaDB:EHI7A_035440"/>
<dbReference type="GO" id="GO:0003697">
    <property type="term" value="F:single-stranded DNA binding"/>
    <property type="evidence" value="ECO:0007669"/>
    <property type="project" value="TreeGrafter"/>
</dbReference>
<dbReference type="NCBIfam" id="TIGR02238">
    <property type="entry name" value="recomb_DMC1"/>
    <property type="match status" value="1"/>
</dbReference>
<dbReference type="SMART" id="SM00382">
    <property type="entry name" value="AAA"/>
    <property type="match status" value="1"/>
</dbReference>
<dbReference type="Pfam" id="PF08423">
    <property type="entry name" value="Rad51"/>
    <property type="match status" value="1"/>
</dbReference>
<dbReference type="InterPro" id="IPR010995">
    <property type="entry name" value="DNA_repair_Rad51/TF_NusA_a-hlx"/>
</dbReference>
<dbReference type="SMR" id="A0A5K1VPS1"/>
<dbReference type="PANTHER" id="PTHR22942">
    <property type="entry name" value="RECA/RAD51/RADA DNA STRAND-PAIRING FAMILY MEMBER"/>
    <property type="match status" value="1"/>
</dbReference>
<accession>A0A5K1VPS1</accession>
<dbReference type="VEuPathDB" id="AmoebaDB:EHI_050430"/>
<evidence type="ECO:0000259" key="11">
    <source>
        <dbReference type="PROSITE" id="PS50162"/>
    </source>
</evidence>
<evidence type="ECO:0000256" key="4">
    <source>
        <dbReference type="ARBA" id="ARBA00022840"/>
    </source>
</evidence>
<dbReference type="FunFam" id="1.10.150.20:FF:000075">
    <property type="entry name" value="Meiotic recombination protein DMC1"/>
    <property type="match status" value="1"/>
</dbReference>
<protein>
    <submittedName>
        <fullName evidence="13">Meiotic recombination protein dmc1 putative</fullName>
    </submittedName>
</protein>
<dbReference type="GO" id="GO:0003690">
    <property type="term" value="F:double-stranded DNA binding"/>
    <property type="evidence" value="ECO:0007669"/>
    <property type="project" value="TreeGrafter"/>
</dbReference>
<evidence type="ECO:0000256" key="10">
    <source>
        <dbReference type="SAM" id="MobiDB-lite"/>
    </source>
</evidence>
<dbReference type="VEuPathDB" id="AmoebaDB:EHI8A_032730"/>
<evidence type="ECO:0000256" key="1">
    <source>
        <dbReference type="ARBA" id="ARBA00004123"/>
    </source>
</evidence>
<evidence type="ECO:0000256" key="8">
    <source>
        <dbReference type="ARBA" id="ARBA00023306"/>
    </source>
</evidence>
<evidence type="ECO:0000256" key="7">
    <source>
        <dbReference type="ARBA" id="ARBA00023254"/>
    </source>
</evidence>
<dbReference type="Proteomes" id="UP000078387">
    <property type="component" value="Unassembled WGS sequence"/>
</dbReference>
<dbReference type="GO" id="GO:0005524">
    <property type="term" value="F:ATP binding"/>
    <property type="evidence" value="ECO:0007669"/>
    <property type="project" value="UniProtKB-KW"/>
</dbReference>
<dbReference type="FunFam" id="3.40.50.300:FF:000239">
    <property type="entry name" value="Meiotic recombination protein DMC1"/>
    <property type="match status" value="1"/>
</dbReference>
<dbReference type="VEuPathDB" id="AmoebaDB:EHI5A_057730"/>
<evidence type="ECO:0000259" key="12">
    <source>
        <dbReference type="PROSITE" id="PS50163"/>
    </source>
</evidence>
<dbReference type="CDD" id="cd19514">
    <property type="entry name" value="DMC1"/>
    <property type="match status" value="1"/>
</dbReference>
<keyword evidence="8" id="KW-0131">Cell cycle</keyword>
<dbReference type="GO" id="GO:0070192">
    <property type="term" value="P:chromosome organization involved in meiotic cell cycle"/>
    <property type="evidence" value="ECO:0007669"/>
    <property type="project" value="TreeGrafter"/>
</dbReference>
<feature type="domain" description="RecA family profile 2" evidence="12">
    <location>
        <begin position="284"/>
        <end position="347"/>
    </location>
</feature>